<evidence type="ECO:0000313" key="3">
    <source>
        <dbReference type="Proteomes" id="UP000314294"/>
    </source>
</evidence>
<feature type="region of interest" description="Disordered" evidence="1">
    <location>
        <begin position="29"/>
        <end position="98"/>
    </location>
</feature>
<dbReference type="Proteomes" id="UP000314294">
    <property type="component" value="Unassembled WGS sequence"/>
</dbReference>
<dbReference type="AlphaFoldDB" id="A0A4Z2ELH5"/>
<protein>
    <submittedName>
        <fullName evidence="2">Uncharacterized protein</fullName>
    </submittedName>
</protein>
<organism evidence="2 3">
    <name type="scientific">Liparis tanakae</name>
    <name type="common">Tanaka's snailfish</name>
    <dbReference type="NCBI Taxonomy" id="230148"/>
    <lineage>
        <taxon>Eukaryota</taxon>
        <taxon>Metazoa</taxon>
        <taxon>Chordata</taxon>
        <taxon>Craniata</taxon>
        <taxon>Vertebrata</taxon>
        <taxon>Euteleostomi</taxon>
        <taxon>Actinopterygii</taxon>
        <taxon>Neopterygii</taxon>
        <taxon>Teleostei</taxon>
        <taxon>Neoteleostei</taxon>
        <taxon>Acanthomorphata</taxon>
        <taxon>Eupercaria</taxon>
        <taxon>Perciformes</taxon>
        <taxon>Cottioidei</taxon>
        <taxon>Cottales</taxon>
        <taxon>Liparidae</taxon>
        <taxon>Liparis</taxon>
    </lineage>
</organism>
<sequence length="98" mass="10823">MNRTESRLFVARRLMFDLGGIRSVMSAHSETSTCPSMPKHLLHRFTSRPPEPGASPPDHLNQGIHLQTTTTRGFTSRPPEPGASPSDHLNQGLHLQTT</sequence>
<proteinExistence type="predicted"/>
<evidence type="ECO:0000256" key="1">
    <source>
        <dbReference type="SAM" id="MobiDB-lite"/>
    </source>
</evidence>
<feature type="compositionally biased region" description="Polar residues" evidence="1">
    <location>
        <begin position="64"/>
        <end position="74"/>
    </location>
</feature>
<reference evidence="2 3" key="1">
    <citation type="submission" date="2019-03" db="EMBL/GenBank/DDBJ databases">
        <title>First draft genome of Liparis tanakae, snailfish: a comprehensive survey of snailfish specific genes.</title>
        <authorList>
            <person name="Kim W."/>
            <person name="Song I."/>
            <person name="Jeong J.-H."/>
            <person name="Kim D."/>
            <person name="Kim S."/>
            <person name="Ryu S."/>
            <person name="Song J.Y."/>
            <person name="Lee S.K."/>
        </authorList>
    </citation>
    <scope>NUCLEOTIDE SEQUENCE [LARGE SCALE GENOMIC DNA]</scope>
    <source>
        <tissue evidence="2">Muscle</tissue>
    </source>
</reference>
<accession>A0A4Z2ELH5</accession>
<dbReference type="EMBL" id="SRLO01005404">
    <property type="protein sequence ID" value="TNN29649.1"/>
    <property type="molecule type" value="Genomic_DNA"/>
</dbReference>
<feature type="compositionally biased region" description="Polar residues" evidence="1">
    <location>
        <begin position="87"/>
        <end position="98"/>
    </location>
</feature>
<comment type="caution">
    <text evidence="2">The sequence shown here is derived from an EMBL/GenBank/DDBJ whole genome shotgun (WGS) entry which is preliminary data.</text>
</comment>
<gene>
    <name evidence="2" type="ORF">EYF80_060203</name>
</gene>
<evidence type="ECO:0000313" key="2">
    <source>
        <dbReference type="EMBL" id="TNN29649.1"/>
    </source>
</evidence>
<name>A0A4Z2ELH5_9TELE</name>
<keyword evidence="3" id="KW-1185">Reference proteome</keyword>